<feature type="compositionally biased region" description="Low complexity" evidence="1">
    <location>
        <begin position="543"/>
        <end position="559"/>
    </location>
</feature>
<feature type="region of interest" description="Disordered" evidence="1">
    <location>
        <begin position="278"/>
        <end position="298"/>
    </location>
</feature>
<feature type="region of interest" description="Disordered" evidence="1">
    <location>
        <begin position="349"/>
        <end position="463"/>
    </location>
</feature>
<keyword evidence="3" id="KW-1185">Reference proteome</keyword>
<feature type="compositionally biased region" description="Acidic residues" evidence="1">
    <location>
        <begin position="382"/>
        <end position="394"/>
    </location>
</feature>
<sequence length="750" mass="77795">MAAVPRLVPQRRRSDHGTRRLIQARSALERDLGWNEPLADASDRTVENTLYQLRHTPHVRLPPTLAMITPSRSAAAVLETVDSALATPPRRRHSRHGGMIAALATPLRHAAAAAHRQKHGSGSGGSSGGSTDPGVEARAAATLYPTPQGPPATPGRTPGTALRVDDADVCYEAVVIGVSATQDAAESHRGGKWLGAGAPPRRRRMLCGLWTRKSAVRLQITSRDVREWRLPDATIEAGSGAARLLSYLPIHYALFTVQESRPGGRCRFVIADARSRQPSGASLASPASGIAAPRGAETSAPRIYEVADRPAMAQIYDQLQQARAQILIRGLRPETLRLAVPPVASPIAPMAEAVSPQDEGARVHHARRRRSSPPLSSAAFSEDADADQADDDDPPPAGEAPDACERAGACERGREGRRDRAMDAGIATASRRTAAPAAADPGYDPRLTPDAEASSEADGGPAVKAATAHHGVIIPLVALPGPPGPPAGPRGRQPLTPPAEVAPAAEATWPRAEPRSEQRPFRADAAVVGPSRAETTPLRGRLAASASSGHTPATTATTPTDAPALRRVATPPVATGAATTALAWPATTRVLAETQGALQQTRAALAQVRAHVVDSLERLDHMRLETAALRDRVPSAAAAATAAGNGFDAVTARALAQCQATVQSSAVAAAAAMAAATPRATEDRSAAPTTTASSPASVIRRRTRHDGVPPKPAAPVAGSRIAASTARAHVADGPGVLPADPTGHSLEDIL</sequence>
<evidence type="ECO:0000313" key="2">
    <source>
        <dbReference type="EMBL" id="RKP02702.1"/>
    </source>
</evidence>
<feature type="compositionally biased region" description="Low complexity" evidence="1">
    <location>
        <begin position="372"/>
        <end position="381"/>
    </location>
</feature>
<dbReference type="AlphaFoldDB" id="A0A4P9XBE9"/>
<dbReference type="EMBL" id="ML014137">
    <property type="protein sequence ID" value="RKP02702.1"/>
    <property type="molecule type" value="Genomic_DNA"/>
</dbReference>
<protein>
    <submittedName>
        <fullName evidence="2">Uncharacterized protein</fullName>
    </submittedName>
</protein>
<reference evidence="3" key="1">
    <citation type="journal article" date="2018" name="Nat. Microbiol.">
        <title>Leveraging single-cell genomics to expand the fungal tree of life.</title>
        <authorList>
            <person name="Ahrendt S.R."/>
            <person name="Quandt C.A."/>
            <person name="Ciobanu D."/>
            <person name="Clum A."/>
            <person name="Salamov A."/>
            <person name="Andreopoulos B."/>
            <person name="Cheng J.F."/>
            <person name="Woyke T."/>
            <person name="Pelin A."/>
            <person name="Henrissat B."/>
            <person name="Reynolds N.K."/>
            <person name="Benny G.L."/>
            <person name="Smith M.E."/>
            <person name="James T.Y."/>
            <person name="Grigoriev I.V."/>
        </authorList>
    </citation>
    <scope>NUCLEOTIDE SEQUENCE [LARGE SCALE GENOMIC DNA]</scope>
    <source>
        <strain evidence="3">ATCC 52028</strain>
    </source>
</reference>
<feature type="compositionally biased region" description="Low complexity" evidence="1">
    <location>
        <begin position="489"/>
        <end position="510"/>
    </location>
</feature>
<feature type="region of interest" description="Disordered" evidence="1">
    <location>
        <begin position="677"/>
        <end position="750"/>
    </location>
</feature>
<organism evidence="2 3">
    <name type="scientific">Caulochytrium protostelioides</name>
    <dbReference type="NCBI Taxonomy" id="1555241"/>
    <lineage>
        <taxon>Eukaryota</taxon>
        <taxon>Fungi</taxon>
        <taxon>Fungi incertae sedis</taxon>
        <taxon>Chytridiomycota</taxon>
        <taxon>Chytridiomycota incertae sedis</taxon>
        <taxon>Chytridiomycetes</taxon>
        <taxon>Caulochytriales</taxon>
        <taxon>Caulochytriaceae</taxon>
        <taxon>Caulochytrium</taxon>
    </lineage>
</organism>
<gene>
    <name evidence="2" type="ORF">CXG81DRAFT_24668</name>
</gene>
<feature type="compositionally biased region" description="Basic and acidic residues" evidence="1">
    <location>
        <begin position="403"/>
        <end position="422"/>
    </location>
</feature>
<feature type="compositionally biased region" description="Low complexity" evidence="1">
    <location>
        <begin position="278"/>
        <end position="293"/>
    </location>
</feature>
<accession>A0A4P9XBE9</accession>
<feature type="compositionally biased region" description="Low complexity" evidence="1">
    <location>
        <begin position="686"/>
        <end position="697"/>
    </location>
</feature>
<proteinExistence type="predicted"/>
<feature type="compositionally biased region" description="Basic and acidic residues" evidence="1">
    <location>
        <begin position="512"/>
        <end position="522"/>
    </location>
</feature>
<feature type="region of interest" description="Disordered" evidence="1">
    <location>
        <begin position="111"/>
        <end position="135"/>
    </location>
</feature>
<name>A0A4P9XBE9_9FUNG</name>
<evidence type="ECO:0000256" key="1">
    <source>
        <dbReference type="SAM" id="MobiDB-lite"/>
    </source>
</evidence>
<evidence type="ECO:0000313" key="3">
    <source>
        <dbReference type="Proteomes" id="UP000274922"/>
    </source>
</evidence>
<feature type="region of interest" description="Disordered" evidence="1">
    <location>
        <begin position="476"/>
        <end position="559"/>
    </location>
</feature>
<feature type="compositionally biased region" description="Low complexity" evidence="1">
    <location>
        <begin position="423"/>
        <end position="439"/>
    </location>
</feature>
<dbReference type="Proteomes" id="UP000274922">
    <property type="component" value="Unassembled WGS sequence"/>
</dbReference>